<proteinExistence type="predicted"/>
<dbReference type="EMBL" id="BKCG01000008">
    <property type="protein sequence ID" value="GER60568.1"/>
    <property type="molecule type" value="Genomic_DNA"/>
</dbReference>
<protein>
    <recommendedName>
        <fullName evidence="7">Receptor L-domain domain-containing protein</fullName>
    </recommendedName>
</protein>
<gene>
    <name evidence="5" type="ORF">ULMA_26760</name>
</gene>
<dbReference type="Proteomes" id="UP000326509">
    <property type="component" value="Unassembled WGS sequence"/>
</dbReference>
<sequence length="544" mass="59317">MKILKFFIFSLIIVLSLNSCGSDDETMVDAEEQQTTDDMDGDGDGDVTLPNLLLCTTIENFTYEIVNGDLTMDWDDCNSSNGSNVSYNIDIKAYYYNCDSGNYQYSNFLFEEFINSNYTLENVGQVGRVKVNIRAVDANGNWSSSFQEIIKIVPSNGIYEGNLAITTSEYFELLNDAEIHTVNGDLIITSSCPVGGNFQYGNIDSIIGLSGITTVTGNIIFDGTRHSNLTSLEGLESLVNFDGDVTIENFTNLNDISAISNITSLNNLTINNLPNLSEIIGFNNINESVGDINIQGSATINILNNVTSANDVEINTSEEITAFTNVITLENLNLGNTSALNGFDLLESTNILSLGNVNFSDPQSFSQLISVDELLIYNISNNTFDFLNNLEEINTSVVLVNNSNIQTLDFESVSTTNPINFTIQNNSNLQSITGLNNITSLKSCTIQSNNSLISIDFLSSINTITESSLVINENNLLTNLDALSNLNYIECPGQLIVTDNFNLGDLCGLQTLFTNNGLCSFEATIENNGYNPTPLQISNGDCSL</sequence>
<evidence type="ECO:0000256" key="4">
    <source>
        <dbReference type="SAM" id="SignalP"/>
    </source>
</evidence>
<evidence type="ECO:0000256" key="1">
    <source>
        <dbReference type="ARBA" id="ARBA00004196"/>
    </source>
</evidence>
<feature type="signal peptide" evidence="4">
    <location>
        <begin position="1"/>
        <end position="21"/>
    </location>
</feature>
<dbReference type="PANTHER" id="PTHR31018:SF3">
    <property type="entry name" value="RECEPTOR PROTEIN-TYROSINE KINASE"/>
    <property type="match status" value="1"/>
</dbReference>
<dbReference type="RefSeq" id="WP_151674999.1">
    <property type="nucleotide sequence ID" value="NZ_BKCG01000008.1"/>
</dbReference>
<name>A0A5J4J3F4_9FLAO</name>
<evidence type="ECO:0008006" key="7">
    <source>
        <dbReference type="Google" id="ProtNLM"/>
    </source>
</evidence>
<dbReference type="GO" id="GO:0030313">
    <property type="term" value="C:cell envelope"/>
    <property type="evidence" value="ECO:0007669"/>
    <property type="project" value="UniProtKB-SubCell"/>
</dbReference>
<keyword evidence="2 4" id="KW-0732">Signal</keyword>
<evidence type="ECO:0000256" key="2">
    <source>
        <dbReference type="ARBA" id="ARBA00022729"/>
    </source>
</evidence>
<organism evidence="5 6">
    <name type="scientific">Patiriisocius marinus</name>
    <dbReference type="NCBI Taxonomy" id="1397112"/>
    <lineage>
        <taxon>Bacteria</taxon>
        <taxon>Pseudomonadati</taxon>
        <taxon>Bacteroidota</taxon>
        <taxon>Flavobacteriia</taxon>
        <taxon>Flavobacteriales</taxon>
        <taxon>Flavobacteriaceae</taxon>
        <taxon>Patiriisocius</taxon>
    </lineage>
</organism>
<comment type="caution">
    <text evidence="5">The sequence shown here is derived from an EMBL/GenBank/DDBJ whole genome shotgun (WGS) entry which is preliminary data.</text>
</comment>
<comment type="subcellular location">
    <subcellularLocation>
        <location evidence="1">Cell envelope</location>
    </subcellularLocation>
</comment>
<keyword evidence="3" id="KW-0325">Glycoprotein</keyword>
<evidence type="ECO:0000313" key="5">
    <source>
        <dbReference type="EMBL" id="GER60568.1"/>
    </source>
</evidence>
<evidence type="ECO:0000256" key="3">
    <source>
        <dbReference type="ARBA" id="ARBA00023180"/>
    </source>
</evidence>
<dbReference type="InterPro" id="IPR051648">
    <property type="entry name" value="CWI-Assembly_Regulator"/>
</dbReference>
<feature type="chain" id="PRO_5023885795" description="Receptor L-domain domain-containing protein" evidence="4">
    <location>
        <begin position="22"/>
        <end position="544"/>
    </location>
</feature>
<accession>A0A5J4J3F4</accession>
<keyword evidence="6" id="KW-1185">Reference proteome</keyword>
<dbReference type="AlphaFoldDB" id="A0A5J4J3F4"/>
<evidence type="ECO:0000313" key="6">
    <source>
        <dbReference type="Proteomes" id="UP000326509"/>
    </source>
</evidence>
<dbReference type="OrthoDB" id="9805017at2"/>
<reference evidence="5 6" key="1">
    <citation type="submission" date="2019-08" db="EMBL/GenBank/DDBJ databases">
        <title>Draft genome sequence of Ulvibacter marinus type strain NBRC 109484.</title>
        <authorList>
            <person name="Kawano K."/>
            <person name="Ushijima N."/>
            <person name="Kihara M."/>
            <person name="Itoh H."/>
        </authorList>
    </citation>
    <scope>NUCLEOTIDE SEQUENCE [LARGE SCALE GENOMIC DNA]</scope>
    <source>
        <strain evidence="5 6">NBRC 109484</strain>
    </source>
</reference>
<dbReference type="PANTHER" id="PTHR31018">
    <property type="entry name" value="SPORULATION-SPECIFIC PROTEIN-RELATED"/>
    <property type="match status" value="1"/>
</dbReference>